<protein>
    <submittedName>
        <fullName evidence="1">Uncharacterized protein</fullName>
    </submittedName>
</protein>
<proteinExistence type="predicted"/>
<organism evidence="1 2">
    <name type="scientific">Tanacetum coccineum</name>
    <dbReference type="NCBI Taxonomy" id="301880"/>
    <lineage>
        <taxon>Eukaryota</taxon>
        <taxon>Viridiplantae</taxon>
        <taxon>Streptophyta</taxon>
        <taxon>Embryophyta</taxon>
        <taxon>Tracheophyta</taxon>
        <taxon>Spermatophyta</taxon>
        <taxon>Magnoliopsida</taxon>
        <taxon>eudicotyledons</taxon>
        <taxon>Gunneridae</taxon>
        <taxon>Pentapetalae</taxon>
        <taxon>asterids</taxon>
        <taxon>campanulids</taxon>
        <taxon>Asterales</taxon>
        <taxon>Asteraceae</taxon>
        <taxon>Asteroideae</taxon>
        <taxon>Anthemideae</taxon>
        <taxon>Anthemidinae</taxon>
        <taxon>Tanacetum</taxon>
    </lineage>
</organism>
<dbReference type="EMBL" id="BQNB010009340">
    <property type="protein sequence ID" value="GJS62150.1"/>
    <property type="molecule type" value="Genomic_DNA"/>
</dbReference>
<sequence length="163" mass="18370">MGSGQEWSSEDQRDIFILGYVQDDKSMGKINLPILTSTFSAKPLGCFIVLSASSMVNLNPSPAALYYPLGSEKAFIRFLLEVVDFLYFLCGTGRKRITKKKTEKQSQNDKTDSAMEMTVKNKAQIEAEKYIMSIVIRKVITGKVKVNPDKSKVQHVKKYKFEG</sequence>
<accession>A0ABQ4XAU9</accession>
<gene>
    <name evidence="1" type="ORF">Tco_0656934</name>
</gene>
<evidence type="ECO:0000313" key="2">
    <source>
        <dbReference type="Proteomes" id="UP001151760"/>
    </source>
</evidence>
<dbReference type="Proteomes" id="UP001151760">
    <property type="component" value="Unassembled WGS sequence"/>
</dbReference>
<reference evidence="1" key="1">
    <citation type="journal article" date="2022" name="Int. J. Mol. Sci.">
        <title>Draft Genome of Tanacetum Coccineum: Genomic Comparison of Closely Related Tanacetum-Family Plants.</title>
        <authorList>
            <person name="Yamashiro T."/>
            <person name="Shiraishi A."/>
            <person name="Nakayama K."/>
            <person name="Satake H."/>
        </authorList>
    </citation>
    <scope>NUCLEOTIDE SEQUENCE</scope>
</reference>
<reference evidence="1" key="2">
    <citation type="submission" date="2022-01" db="EMBL/GenBank/DDBJ databases">
        <authorList>
            <person name="Yamashiro T."/>
            <person name="Shiraishi A."/>
            <person name="Satake H."/>
            <person name="Nakayama K."/>
        </authorList>
    </citation>
    <scope>NUCLEOTIDE SEQUENCE</scope>
</reference>
<evidence type="ECO:0000313" key="1">
    <source>
        <dbReference type="EMBL" id="GJS62150.1"/>
    </source>
</evidence>
<name>A0ABQ4XAU9_9ASTR</name>
<keyword evidence="2" id="KW-1185">Reference proteome</keyword>
<comment type="caution">
    <text evidence="1">The sequence shown here is derived from an EMBL/GenBank/DDBJ whole genome shotgun (WGS) entry which is preliminary data.</text>
</comment>